<dbReference type="Pfam" id="PF07690">
    <property type="entry name" value="MFS_1"/>
    <property type="match status" value="1"/>
</dbReference>
<evidence type="ECO:0000256" key="2">
    <source>
        <dbReference type="ARBA" id="ARBA00022448"/>
    </source>
</evidence>
<feature type="transmembrane region" description="Helical" evidence="7">
    <location>
        <begin position="297"/>
        <end position="316"/>
    </location>
</feature>
<evidence type="ECO:0000259" key="8">
    <source>
        <dbReference type="PROSITE" id="PS50850"/>
    </source>
</evidence>
<dbReference type="Gene3D" id="1.20.1720.10">
    <property type="entry name" value="Multidrug resistance protein D"/>
    <property type="match status" value="1"/>
</dbReference>
<evidence type="ECO:0000313" key="10">
    <source>
        <dbReference type="Proteomes" id="UP000188820"/>
    </source>
</evidence>
<feature type="transmembrane region" description="Helical" evidence="7">
    <location>
        <begin position="430"/>
        <end position="452"/>
    </location>
</feature>
<feature type="transmembrane region" description="Helical" evidence="7">
    <location>
        <begin position="49"/>
        <end position="69"/>
    </location>
</feature>
<comment type="caution">
    <text evidence="9">The sequence shown here is derived from an EMBL/GenBank/DDBJ whole genome shotgun (WGS) entry which is preliminary data.</text>
</comment>
<dbReference type="InterPro" id="IPR004638">
    <property type="entry name" value="EmrB-like"/>
</dbReference>
<evidence type="ECO:0000256" key="1">
    <source>
        <dbReference type="ARBA" id="ARBA00004651"/>
    </source>
</evidence>
<keyword evidence="4 7" id="KW-0812">Transmembrane</keyword>
<comment type="subcellular location">
    <subcellularLocation>
        <location evidence="1">Cell membrane</location>
        <topology evidence="1">Multi-pass membrane protein</topology>
    </subcellularLocation>
</comment>
<dbReference type="Gene3D" id="1.20.1250.20">
    <property type="entry name" value="MFS general substrate transporter like domains"/>
    <property type="match status" value="1"/>
</dbReference>
<dbReference type="EMBL" id="MLAA01000022">
    <property type="protein sequence ID" value="OOF69844.1"/>
    <property type="molecule type" value="Genomic_DNA"/>
</dbReference>
<dbReference type="InterPro" id="IPR036259">
    <property type="entry name" value="MFS_trans_sf"/>
</dbReference>
<evidence type="ECO:0000313" key="9">
    <source>
        <dbReference type="EMBL" id="OOF69844.1"/>
    </source>
</evidence>
<dbReference type="InterPro" id="IPR011701">
    <property type="entry name" value="MFS"/>
</dbReference>
<dbReference type="Proteomes" id="UP000188820">
    <property type="component" value="Unassembled WGS sequence"/>
</dbReference>
<feature type="transmembrane region" description="Helical" evidence="7">
    <location>
        <begin position="101"/>
        <end position="122"/>
    </location>
</feature>
<dbReference type="CDD" id="cd17503">
    <property type="entry name" value="MFS_LmrB_MDR_like"/>
    <property type="match status" value="1"/>
</dbReference>
<dbReference type="PROSITE" id="PS50850">
    <property type="entry name" value="MFS"/>
    <property type="match status" value="1"/>
</dbReference>
<feature type="domain" description="Major facilitator superfamily (MFS) profile" evidence="8">
    <location>
        <begin position="10"/>
        <end position="456"/>
    </location>
</feature>
<dbReference type="PRINTS" id="PR01036">
    <property type="entry name" value="TCRTETB"/>
</dbReference>
<feature type="transmembrane region" description="Helical" evidence="7">
    <location>
        <begin position="328"/>
        <end position="346"/>
    </location>
</feature>
<evidence type="ECO:0000256" key="4">
    <source>
        <dbReference type="ARBA" id="ARBA00022692"/>
    </source>
</evidence>
<evidence type="ECO:0000256" key="6">
    <source>
        <dbReference type="ARBA" id="ARBA00023136"/>
    </source>
</evidence>
<organism evidence="9 10">
    <name type="scientific">Rodentibacter caecimuris</name>
    <dbReference type="NCBI Taxonomy" id="1796644"/>
    <lineage>
        <taxon>Bacteria</taxon>
        <taxon>Pseudomonadati</taxon>
        <taxon>Pseudomonadota</taxon>
        <taxon>Gammaproteobacteria</taxon>
        <taxon>Pasteurellales</taxon>
        <taxon>Pasteurellaceae</taxon>
        <taxon>Rodentibacter</taxon>
    </lineage>
</organism>
<feature type="transmembrane region" description="Helical" evidence="7">
    <location>
        <begin position="394"/>
        <end position="418"/>
    </location>
</feature>
<feature type="transmembrane region" description="Helical" evidence="7">
    <location>
        <begin position="264"/>
        <end position="291"/>
    </location>
</feature>
<feature type="transmembrane region" description="Helical" evidence="7">
    <location>
        <begin position="196"/>
        <end position="216"/>
    </location>
</feature>
<feature type="transmembrane region" description="Helical" evidence="7">
    <location>
        <begin position="352"/>
        <end position="373"/>
    </location>
</feature>
<feature type="transmembrane region" description="Helical" evidence="7">
    <location>
        <begin position="162"/>
        <end position="184"/>
    </location>
</feature>
<dbReference type="InterPro" id="IPR020846">
    <property type="entry name" value="MFS_dom"/>
</dbReference>
<gene>
    <name evidence="9" type="ORF">BKG89_05250</name>
</gene>
<dbReference type="RefSeq" id="WP_077463135.1">
    <property type="nucleotide sequence ID" value="NZ_MLAA01000022.1"/>
</dbReference>
<keyword evidence="6 7" id="KW-0472">Membrane</keyword>
<sequence length="465" mass="50703">MTDTLSYRGLAWIAAMALFMQSLDATILNTALPSIAADLHESALEMQMAIISYSLTVALFIPLTAWLANKFGTLTVFRNAVFLFVLGSVACALSASLETLILSRILQGLGGALMMPVARLAIIQSVPKYQLLQAWNLMATAGLIGPILGPILGGWLVTHASWHWIFLINLPIGGIGILFAGKVMRNTKGNVQKLDWEGFLLFSLGLVGLTLGLDLLSESQSHSWLTSGSLILGISLLGAYYRYAKHHNDAILPLSLFRHRTFRLGILSNLFIRLSGSGIPFLLPLMFQLVFGYSAELSGWMLAPIALTSVLCKTIVGKILERLGYKTTLILTALCMALSIITMSFLSVETSLWAVIFNLMCYGACMSIIYTAVNTLTIADLTQSEAGAGSTMLSIVQQVGIGIGIAVSSIILSCYRQFLAEESNNNLPQAFSWTFLTSTIFAIFLVWTLSYLRKRDGSQLRKKIH</sequence>
<evidence type="ECO:0000256" key="7">
    <source>
        <dbReference type="SAM" id="Phobius"/>
    </source>
</evidence>
<dbReference type="PANTHER" id="PTHR42718:SF46">
    <property type="entry name" value="BLR6921 PROTEIN"/>
    <property type="match status" value="1"/>
</dbReference>
<accession>A0ABX3KXA1</accession>
<reference evidence="9 10" key="1">
    <citation type="submission" date="2016-10" db="EMBL/GenBank/DDBJ databases">
        <title>Rodentibacter gen. nov. and new species.</title>
        <authorList>
            <person name="Christensen H."/>
        </authorList>
    </citation>
    <scope>NUCLEOTIDE SEQUENCE [LARGE SCALE GENOMIC DNA]</scope>
    <source>
        <strain evidence="9 10">1998236014</strain>
    </source>
</reference>
<dbReference type="SUPFAM" id="SSF103473">
    <property type="entry name" value="MFS general substrate transporter"/>
    <property type="match status" value="1"/>
</dbReference>
<dbReference type="PANTHER" id="PTHR42718">
    <property type="entry name" value="MAJOR FACILITATOR SUPERFAMILY MULTIDRUG TRANSPORTER MFSC"/>
    <property type="match status" value="1"/>
</dbReference>
<keyword evidence="2" id="KW-0813">Transport</keyword>
<keyword evidence="5 7" id="KW-1133">Transmembrane helix</keyword>
<protein>
    <submittedName>
        <fullName evidence="9">MFS transporter</fullName>
    </submittedName>
</protein>
<keyword evidence="3" id="KW-1003">Cell membrane</keyword>
<proteinExistence type="predicted"/>
<evidence type="ECO:0000256" key="5">
    <source>
        <dbReference type="ARBA" id="ARBA00022989"/>
    </source>
</evidence>
<feature type="transmembrane region" description="Helical" evidence="7">
    <location>
        <begin position="134"/>
        <end position="156"/>
    </location>
</feature>
<name>A0ABX3KXA1_9PAST</name>
<evidence type="ECO:0000256" key="3">
    <source>
        <dbReference type="ARBA" id="ARBA00022475"/>
    </source>
</evidence>
<keyword evidence="10" id="KW-1185">Reference proteome</keyword>
<feature type="transmembrane region" description="Helical" evidence="7">
    <location>
        <begin position="76"/>
        <end position="95"/>
    </location>
</feature>
<feature type="transmembrane region" description="Helical" evidence="7">
    <location>
        <begin position="222"/>
        <end position="243"/>
    </location>
</feature>
<dbReference type="NCBIfam" id="TIGR00711">
    <property type="entry name" value="efflux_EmrB"/>
    <property type="match status" value="1"/>
</dbReference>